<gene>
    <name evidence="3" type="ORF">HYN51_08985</name>
</gene>
<organism evidence="3 4">
    <name type="scientific">Limnobaculum parvum</name>
    <dbReference type="NCBI Taxonomy" id="2172103"/>
    <lineage>
        <taxon>Bacteria</taxon>
        <taxon>Pseudomonadati</taxon>
        <taxon>Pseudomonadota</taxon>
        <taxon>Gammaproteobacteria</taxon>
        <taxon>Enterobacterales</taxon>
        <taxon>Budviciaceae</taxon>
        <taxon>Limnobaculum</taxon>
    </lineage>
</organism>
<accession>A0A2Y9TYZ5</accession>
<dbReference type="KEGG" id="lpv:HYN51_08985"/>
<dbReference type="OrthoDB" id="9815923at2"/>
<dbReference type="PANTHER" id="PTHR43630:SF2">
    <property type="entry name" value="GLYCOSYLTRANSFERASE"/>
    <property type="match status" value="1"/>
</dbReference>
<dbReference type="InterPro" id="IPR029044">
    <property type="entry name" value="Nucleotide-diphossugar_trans"/>
</dbReference>
<dbReference type="CDD" id="cd02511">
    <property type="entry name" value="Beta4Glucosyltransferase"/>
    <property type="match status" value="1"/>
</dbReference>
<sequence length="253" mass="29061">MFPLSVCVLTFNSARLLQDVLLPLKEIADELIIVDSGSSDETLDICQQFGVTPVYRAYTTHGEQMNYAISLVSNQWVLCMDSDEIIDQKTVEEIKKIKNGTMPAPDMAFRISRHWFVLGKEVHNIYPVTSPDYPVRLFNRECVGFNNRPVDDAAEGYKKTTVIAGFVKHDTFFSIHEVFNKLNGYTTRLVKYKRVEPSLARGLFSAFGSFWKWYIFKNGWKDGKVGVVTGTYAVAYSFMKYLKAWYQNDDKKH</sequence>
<proteinExistence type="inferred from homology"/>
<name>A0A2Y9TYZ5_9GAMM</name>
<dbReference type="RefSeq" id="WP_108900737.1">
    <property type="nucleotide sequence ID" value="NZ_CP029185.2"/>
</dbReference>
<evidence type="ECO:0000256" key="1">
    <source>
        <dbReference type="ARBA" id="ARBA00038494"/>
    </source>
</evidence>
<dbReference type="SUPFAM" id="SSF53448">
    <property type="entry name" value="Nucleotide-diphospho-sugar transferases"/>
    <property type="match status" value="1"/>
</dbReference>
<protein>
    <submittedName>
        <fullName evidence="3">Glycosyltransferase family 2 protein</fullName>
    </submittedName>
</protein>
<feature type="domain" description="Glycosyltransferase 2-like" evidence="2">
    <location>
        <begin position="5"/>
        <end position="94"/>
    </location>
</feature>
<reference evidence="3 4" key="1">
    <citation type="journal article" date="2019" name="Int. J. Syst. Evol. Microbiol.">
        <title>Limnobaculum parvum gen. nov., sp. nov., isolated from a freshwater lake.</title>
        <authorList>
            <person name="Baek C."/>
            <person name="Shin S.K."/>
            <person name="Yi H."/>
        </authorList>
    </citation>
    <scope>NUCLEOTIDE SEQUENCE [LARGE SCALE GENOMIC DNA]</scope>
    <source>
        <strain evidence="3 4">HYN0051</strain>
    </source>
</reference>
<evidence type="ECO:0000313" key="3">
    <source>
        <dbReference type="EMBL" id="AWH88679.1"/>
    </source>
</evidence>
<dbReference type="InterPro" id="IPR001173">
    <property type="entry name" value="Glyco_trans_2-like"/>
</dbReference>
<dbReference type="EMBL" id="CP029185">
    <property type="protein sequence ID" value="AWH88679.1"/>
    <property type="molecule type" value="Genomic_DNA"/>
</dbReference>
<evidence type="ECO:0000259" key="2">
    <source>
        <dbReference type="Pfam" id="PF00535"/>
    </source>
</evidence>
<keyword evidence="4" id="KW-1185">Reference proteome</keyword>
<dbReference type="Proteomes" id="UP000244908">
    <property type="component" value="Chromosome"/>
</dbReference>
<dbReference type="Pfam" id="PF00535">
    <property type="entry name" value="Glycos_transf_2"/>
    <property type="match status" value="1"/>
</dbReference>
<dbReference type="AlphaFoldDB" id="A0A2Y9TYZ5"/>
<comment type="similarity">
    <text evidence="1">Belongs to the glycosyltransferase 2 family. WaaE/KdtX subfamily.</text>
</comment>
<dbReference type="GO" id="GO:0016740">
    <property type="term" value="F:transferase activity"/>
    <property type="evidence" value="ECO:0007669"/>
    <property type="project" value="UniProtKB-KW"/>
</dbReference>
<dbReference type="Gene3D" id="3.90.550.10">
    <property type="entry name" value="Spore Coat Polysaccharide Biosynthesis Protein SpsA, Chain A"/>
    <property type="match status" value="1"/>
</dbReference>
<dbReference type="PANTHER" id="PTHR43630">
    <property type="entry name" value="POLY-BETA-1,6-N-ACETYL-D-GLUCOSAMINE SYNTHASE"/>
    <property type="match status" value="1"/>
</dbReference>
<evidence type="ECO:0000313" key="4">
    <source>
        <dbReference type="Proteomes" id="UP000244908"/>
    </source>
</evidence>